<dbReference type="RefSeq" id="XP_070888113.1">
    <property type="nucleotide sequence ID" value="XM_071032619.1"/>
</dbReference>
<evidence type="ECO:0000313" key="2">
    <source>
        <dbReference type="Proteomes" id="UP001610432"/>
    </source>
</evidence>
<evidence type="ECO:0008006" key="3">
    <source>
        <dbReference type="Google" id="ProtNLM"/>
    </source>
</evidence>
<dbReference type="Proteomes" id="UP001610432">
    <property type="component" value="Unassembled WGS sequence"/>
</dbReference>
<dbReference type="EMBL" id="JBFXLQ010000011">
    <property type="protein sequence ID" value="KAL2869134.1"/>
    <property type="molecule type" value="Genomic_DNA"/>
</dbReference>
<evidence type="ECO:0000313" key="1">
    <source>
        <dbReference type="EMBL" id="KAL2869134.1"/>
    </source>
</evidence>
<dbReference type="GeneID" id="98147691"/>
<sequence length="125" mass="14970">MDTEMRTLIWGWFGSNESDKVVRAIKDFEAEGTNAPKGLYTWQIAHFILRFHPEKYRNLIVKRLDKERRENTKDQILEKMRQEYGAYSWDEARDPKCVLFMEGIMCWCLRYREDQATPATIAQED</sequence>
<accession>A0ABR4LX74</accession>
<reference evidence="1 2" key="1">
    <citation type="submission" date="2024-07" db="EMBL/GenBank/DDBJ databases">
        <title>Section-level genome sequencing and comparative genomics of Aspergillus sections Usti and Cavernicolus.</title>
        <authorList>
            <consortium name="Lawrence Berkeley National Laboratory"/>
            <person name="Nybo J.L."/>
            <person name="Vesth T.C."/>
            <person name="Theobald S."/>
            <person name="Frisvad J.C."/>
            <person name="Larsen T.O."/>
            <person name="Kjaerboelling I."/>
            <person name="Rothschild-Mancinelli K."/>
            <person name="Lyhne E.K."/>
            <person name="Kogle M.E."/>
            <person name="Barry K."/>
            <person name="Clum A."/>
            <person name="Na H."/>
            <person name="Ledsgaard L."/>
            <person name="Lin J."/>
            <person name="Lipzen A."/>
            <person name="Kuo A."/>
            <person name="Riley R."/>
            <person name="Mondo S."/>
            <person name="Labutti K."/>
            <person name="Haridas S."/>
            <person name="Pangalinan J."/>
            <person name="Salamov A.A."/>
            <person name="Simmons B.A."/>
            <person name="Magnuson J.K."/>
            <person name="Chen J."/>
            <person name="Drula E."/>
            <person name="Henrissat B."/>
            <person name="Wiebenga A."/>
            <person name="Lubbers R.J."/>
            <person name="Gomes A.C."/>
            <person name="Macurrencykelacurrency M.R."/>
            <person name="Stajich J."/>
            <person name="Grigoriev I.V."/>
            <person name="Mortensen U.H."/>
            <person name="De Vries R.P."/>
            <person name="Baker S.E."/>
            <person name="Andersen M.R."/>
        </authorList>
    </citation>
    <scope>NUCLEOTIDE SEQUENCE [LARGE SCALE GENOMIC DNA]</scope>
    <source>
        <strain evidence="1 2">CBS 449.75</strain>
    </source>
</reference>
<gene>
    <name evidence="1" type="ORF">BJX67DRAFT_379609</name>
</gene>
<comment type="caution">
    <text evidence="1">The sequence shown here is derived from an EMBL/GenBank/DDBJ whole genome shotgun (WGS) entry which is preliminary data.</text>
</comment>
<organism evidence="1 2">
    <name type="scientific">Aspergillus lucknowensis</name>
    <dbReference type="NCBI Taxonomy" id="176173"/>
    <lineage>
        <taxon>Eukaryota</taxon>
        <taxon>Fungi</taxon>
        <taxon>Dikarya</taxon>
        <taxon>Ascomycota</taxon>
        <taxon>Pezizomycotina</taxon>
        <taxon>Eurotiomycetes</taxon>
        <taxon>Eurotiomycetidae</taxon>
        <taxon>Eurotiales</taxon>
        <taxon>Aspergillaceae</taxon>
        <taxon>Aspergillus</taxon>
        <taxon>Aspergillus subgen. Nidulantes</taxon>
    </lineage>
</organism>
<keyword evidence="2" id="KW-1185">Reference proteome</keyword>
<protein>
    <recommendedName>
        <fullName evidence="3">Annexin</fullName>
    </recommendedName>
</protein>
<proteinExistence type="predicted"/>
<name>A0ABR4LX74_9EURO</name>